<feature type="compositionally biased region" description="Basic residues" evidence="1">
    <location>
        <begin position="14"/>
        <end position="27"/>
    </location>
</feature>
<accession>C0NET3</accession>
<evidence type="ECO:0000313" key="3">
    <source>
        <dbReference type="Proteomes" id="UP000001631"/>
    </source>
</evidence>
<proteinExistence type="predicted"/>
<dbReference type="GeneID" id="69034416"/>
<feature type="region of interest" description="Disordered" evidence="1">
    <location>
        <begin position="1"/>
        <end position="35"/>
    </location>
</feature>
<feature type="compositionally biased region" description="Polar residues" evidence="1">
    <location>
        <begin position="67"/>
        <end position="76"/>
    </location>
</feature>
<dbReference type="RefSeq" id="XP_045290235.1">
    <property type="nucleotide sequence ID" value="XM_045428449.1"/>
</dbReference>
<organism evidence="2 3">
    <name type="scientific">Ajellomyces capsulatus (strain G186AR / H82 / ATCC MYA-2454 / RMSCC 2432)</name>
    <name type="common">Darling's disease fungus</name>
    <name type="synonym">Histoplasma capsulatum</name>
    <dbReference type="NCBI Taxonomy" id="447093"/>
    <lineage>
        <taxon>Eukaryota</taxon>
        <taxon>Fungi</taxon>
        <taxon>Dikarya</taxon>
        <taxon>Ascomycota</taxon>
        <taxon>Pezizomycotina</taxon>
        <taxon>Eurotiomycetes</taxon>
        <taxon>Eurotiomycetidae</taxon>
        <taxon>Onygenales</taxon>
        <taxon>Ajellomycetaceae</taxon>
        <taxon>Histoplasma</taxon>
    </lineage>
</organism>
<dbReference type="EMBL" id="GG663364">
    <property type="protein sequence ID" value="EEH09754.1"/>
    <property type="molecule type" value="Genomic_DNA"/>
</dbReference>
<gene>
    <name evidence="2" type="ORF">HCBG_01399</name>
</gene>
<protein>
    <submittedName>
        <fullName evidence="2">Uncharacterized protein</fullName>
    </submittedName>
</protein>
<evidence type="ECO:0000256" key="1">
    <source>
        <dbReference type="SAM" id="MobiDB-lite"/>
    </source>
</evidence>
<evidence type="ECO:0000313" key="2">
    <source>
        <dbReference type="EMBL" id="EEH09754.1"/>
    </source>
</evidence>
<dbReference type="InParanoid" id="C0NET3"/>
<dbReference type="Proteomes" id="UP000001631">
    <property type="component" value="Unassembled WGS sequence"/>
</dbReference>
<dbReference type="HOGENOM" id="CLU_1554805_0_0_1"/>
<sequence>MANPQQPHVFELKHLKHQRTVKRRRKTTNPDRYPVEAAKGVVFQTIKSRTRQRPRCNYPWLRIVSSSQGTWQSTGASVPPRRHPLAASPLTGGHPGRQAAKQPKKRPGESSAVSDQGGGIRFLVSHKLDSILEQHGLVSLVGRRALKVTAARLQGAFYFYSASSEGDLRVAF</sequence>
<dbReference type="AlphaFoldDB" id="C0NET3"/>
<keyword evidence="3" id="KW-1185">Reference proteome</keyword>
<feature type="region of interest" description="Disordered" evidence="1">
    <location>
        <begin position="67"/>
        <end position="116"/>
    </location>
</feature>
<name>C0NET3_AJECG</name>
<reference evidence="2" key="1">
    <citation type="submission" date="2009-02" db="EMBL/GenBank/DDBJ databases">
        <title>The Genome Sequence of Ajellomyces capsulatus strain G186AR.</title>
        <authorList>
            <consortium name="The Broad Institute Genome Sequencing Platform"/>
            <person name="Champion M."/>
            <person name="Cuomo C."/>
            <person name="Ma L.-J."/>
            <person name="Henn M.R."/>
            <person name="Sil A."/>
            <person name="Goldman B."/>
            <person name="Young S.K."/>
            <person name="Kodira C.D."/>
            <person name="Zeng Q."/>
            <person name="Koehrsen M."/>
            <person name="Alvarado L."/>
            <person name="Berlin A."/>
            <person name="Borenstein D."/>
            <person name="Chen Z."/>
            <person name="Engels R."/>
            <person name="Freedman E."/>
            <person name="Gellesch M."/>
            <person name="Goldberg J."/>
            <person name="Griggs A."/>
            <person name="Gujja S."/>
            <person name="Heiman D."/>
            <person name="Hepburn T."/>
            <person name="Howarth C."/>
            <person name="Jen D."/>
            <person name="Larson L."/>
            <person name="Lewis B."/>
            <person name="Mehta T."/>
            <person name="Park D."/>
            <person name="Pearson M."/>
            <person name="Roberts A."/>
            <person name="Saif S."/>
            <person name="Shea T."/>
            <person name="Shenoy N."/>
            <person name="Sisk P."/>
            <person name="Stolte C."/>
            <person name="Sykes S."/>
            <person name="Walk T."/>
            <person name="White J."/>
            <person name="Yandava C."/>
            <person name="Klein B."/>
            <person name="McEwen J.G."/>
            <person name="Puccia R."/>
            <person name="Goldman G.H."/>
            <person name="Felipe M.S."/>
            <person name="Nino-Vega G."/>
            <person name="San-Blas G."/>
            <person name="Taylor J."/>
            <person name="Mendoza L."/>
            <person name="Galagan J."/>
            <person name="Nusbaum C."/>
            <person name="Birren B."/>
        </authorList>
    </citation>
    <scope>NUCLEOTIDE SEQUENCE</scope>
    <source>
        <strain evidence="2">G186AR</strain>
    </source>
</reference>